<keyword evidence="2" id="KW-0732">Signal</keyword>
<evidence type="ECO:0000256" key="1">
    <source>
        <dbReference type="SAM" id="Phobius"/>
    </source>
</evidence>
<name>A0A976QUY9_THEOR</name>
<accession>A0A976QUY9</accession>
<dbReference type="Proteomes" id="UP000244811">
    <property type="component" value="Chromosome 3"/>
</dbReference>
<evidence type="ECO:0000313" key="4">
    <source>
        <dbReference type="Proteomes" id="UP000244811"/>
    </source>
</evidence>
<feature type="transmembrane region" description="Helical" evidence="1">
    <location>
        <begin position="163"/>
        <end position="186"/>
    </location>
</feature>
<proteinExistence type="predicted"/>
<sequence>MTITIRSLILITIISIIRYGISTNDELIKQPEDIEIITENSTIPNDTSKYDLIVKDIKIYKYILNSDTKCTEVKQINKIENPLDPRSTVTQHLTIWKYDRSKHEGRYPLSFSYTKDDELVVDYGEECDIYVMFAGKWHFYGTGNIKTGKIKTDKFNSEIANKITIIITSVLVGILVIINFIMLTIISRLYKTINQVKLSVDRKVNPKGQDLY</sequence>
<keyword evidence="1" id="KW-0472">Membrane</keyword>
<gene>
    <name evidence="3" type="ORF">MACK_002371</name>
</gene>
<keyword evidence="1" id="KW-1133">Transmembrane helix</keyword>
<organism evidence="3 4">
    <name type="scientific">Theileria orientalis</name>
    <dbReference type="NCBI Taxonomy" id="68886"/>
    <lineage>
        <taxon>Eukaryota</taxon>
        <taxon>Sar</taxon>
        <taxon>Alveolata</taxon>
        <taxon>Apicomplexa</taxon>
        <taxon>Aconoidasida</taxon>
        <taxon>Piroplasmida</taxon>
        <taxon>Theileriidae</taxon>
        <taxon>Theileria</taxon>
    </lineage>
</organism>
<keyword evidence="1" id="KW-0812">Transmembrane</keyword>
<dbReference type="AlphaFoldDB" id="A0A976QUY9"/>
<feature type="chain" id="PRO_5036833786" evidence="2">
    <location>
        <begin position="23"/>
        <end position="212"/>
    </location>
</feature>
<reference evidence="3" key="1">
    <citation type="submission" date="2022-07" db="EMBL/GenBank/DDBJ databases">
        <title>Evaluation of T. orientalis genome assembly methods using nanopore sequencing and analysis of variation between genomes.</title>
        <authorList>
            <person name="Yam J."/>
            <person name="Micallef M.L."/>
            <person name="Liu M."/>
            <person name="Djordjevic S.P."/>
            <person name="Bogema D.R."/>
            <person name="Jenkins C."/>
        </authorList>
    </citation>
    <scope>NUCLEOTIDE SEQUENCE</scope>
    <source>
        <strain evidence="3">Goon Nure</strain>
    </source>
</reference>
<dbReference type="EMBL" id="CP056070">
    <property type="protein sequence ID" value="UKK01554.2"/>
    <property type="molecule type" value="Genomic_DNA"/>
</dbReference>
<feature type="signal peptide" evidence="2">
    <location>
        <begin position="1"/>
        <end position="22"/>
    </location>
</feature>
<evidence type="ECO:0000313" key="3">
    <source>
        <dbReference type="EMBL" id="UKK01554.2"/>
    </source>
</evidence>
<evidence type="ECO:0000256" key="2">
    <source>
        <dbReference type="SAM" id="SignalP"/>
    </source>
</evidence>
<protein>
    <submittedName>
        <fullName evidence="3">Uncharacterized protein</fullName>
    </submittedName>
</protein>